<sequence length="11" mass="1382">MRMDEDLKLKC</sequence>
<proteinExistence type="predicted"/>
<evidence type="ECO:0000313" key="1">
    <source>
        <dbReference type="EMBL" id="GFD14621.1"/>
    </source>
</evidence>
<dbReference type="EMBL" id="BKCJ011280694">
    <property type="protein sequence ID" value="GFD14621.1"/>
    <property type="molecule type" value="Genomic_DNA"/>
</dbReference>
<reference evidence="1" key="1">
    <citation type="journal article" date="2019" name="Sci. Rep.">
        <title>Draft genome of Tanacetum cinerariifolium, the natural source of mosquito coil.</title>
        <authorList>
            <person name="Yamashiro T."/>
            <person name="Shiraishi A."/>
            <person name="Satake H."/>
            <person name="Nakayama K."/>
        </authorList>
    </citation>
    <scope>NUCLEOTIDE SEQUENCE</scope>
</reference>
<feature type="non-terminal residue" evidence="1">
    <location>
        <position position="11"/>
    </location>
</feature>
<comment type="caution">
    <text evidence="1">The sequence shown here is derived from an EMBL/GenBank/DDBJ whole genome shotgun (WGS) entry which is preliminary data.</text>
</comment>
<protein>
    <submittedName>
        <fullName evidence="1">Uncharacterized protein</fullName>
    </submittedName>
</protein>
<name>A0A699TXY2_TANCI</name>
<accession>A0A699TXY2</accession>
<gene>
    <name evidence="1" type="ORF">Tci_886590</name>
</gene>
<organism evidence="1">
    <name type="scientific">Tanacetum cinerariifolium</name>
    <name type="common">Dalmatian daisy</name>
    <name type="synonym">Chrysanthemum cinerariifolium</name>
    <dbReference type="NCBI Taxonomy" id="118510"/>
    <lineage>
        <taxon>Eukaryota</taxon>
        <taxon>Viridiplantae</taxon>
        <taxon>Streptophyta</taxon>
        <taxon>Embryophyta</taxon>
        <taxon>Tracheophyta</taxon>
        <taxon>Spermatophyta</taxon>
        <taxon>Magnoliopsida</taxon>
        <taxon>eudicotyledons</taxon>
        <taxon>Gunneridae</taxon>
        <taxon>Pentapetalae</taxon>
        <taxon>asterids</taxon>
        <taxon>campanulids</taxon>
        <taxon>Asterales</taxon>
        <taxon>Asteraceae</taxon>
        <taxon>Asteroideae</taxon>
        <taxon>Anthemideae</taxon>
        <taxon>Anthemidinae</taxon>
        <taxon>Tanacetum</taxon>
    </lineage>
</organism>